<keyword evidence="3" id="KW-1185">Reference proteome</keyword>
<reference evidence="2 3" key="1">
    <citation type="submission" date="2023-03" db="EMBL/GenBank/DDBJ databases">
        <title>High-quality genome of Scylla paramamosain provides insights in environmental adaptation.</title>
        <authorList>
            <person name="Zhang L."/>
        </authorList>
    </citation>
    <scope>NUCLEOTIDE SEQUENCE [LARGE SCALE GENOMIC DNA]</scope>
    <source>
        <strain evidence="2">LZ_2023a</strain>
        <tissue evidence="2">Muscle</tissue>
    </source>
</reference>
<organism evidence="2 3">
    <name type="scientific">Scylla paramamosain</name>
    <name type="common">Mud crab</name>
    <dbReference type="NCBI Taxonomy" id="85552"/>
    <lineage>
        <taxon>Eukaryota</taxon>
        <taxon>Metazoa</taxon>
        <taxon>Ecdysozoa</taxon>
        <taxon>Arthropoda</taxon>
        <taxon>Crustacea</taxon>
        <taxon>Multicrustacea</taxon>
        <taxon>Malacostraca</taxon>
        <taxon>Eumalacostraca</taxon>
        <taxon>Eucarida</taxon>
        <taxon>Decapoda</taxon>
        <taxon>Pleocyemata</taxon>
        <taxon>Brachyura</taxon>
        <taxon>Eubrachyura</taxon>
        <taxon>Portunoidea</taxon>
        <taxon>Portunidae</taxon>
        <taxon>Portuninae</taxon>
        <taxon>Scylla</taxon>
    </lineage>
</organism>
<accession>A0AAW0T181</accession>
<protein>
    <submittedName>
        <fullName evidence="2">Uncharacterized protein</fullName>
    </submittedName>
</protein>
<comment type="caution">
    <text evidence="2">The sequence shown here is derived from an EMBL/GenBank/DDBJ whole genome shotgun (WGS) entry which is preliminary data.</text>
</comment>
<feature type="compositionally biased region" description="Acidic residues" evidence="1">
    <location>
        <begin position="77"/>
        <end position="97"/>
    </location>
</feature>
<dbReference type="EMBL" id="JARAKH010000041">
    <property type="protein sequence ID" value="KAK8380982.1"/>
    <property type="molecule type" value="Genomic_DNA"/>
</dbReference>
<evidence type="ECO:0000256" key="1">
    <source>
        <dbReference type="SAM" id="MobiDB-lite"/>
    </source>
</evidence>
<proteinExistence type="predicted"/>
<name>A0AAW0T181_SCYPA</name>
<sequence>MDACLSMARVSLPNRDMCVAAFRGENLLEEMRLTTRPRFDPGRLRKPWGGIGRGGIIGLLRRWLLQDVREWWRGDQEVEEVEEQDQEEQEQEEENHE</sequence>
<evidence type="ECO:0000313" key="2">
    <source>
        <dbReference type="EMBL" id="KAK8380982.1"/>
    </source>
</evidence>
<feature type="region of interest" description="Disordered" evidence="1">
    <location>
        <begin position="76"/>
        <end position="97"/>
    </location>
</feature>
<dbReference type="AlphaFoldDB" id="A0AAW0T181"/>
<gene>
    <name evidence="2" type="ORF">O3P69_008124</name>
</gene>
<evidence type="ECO:0000313" key="3">
    <source>
        <dbReference type="Proteomes" id="UP001487740"/>
    </source>
</evidence>
<dbReference type="Proteomes" id="UP001487740">
    <property type="component" value="Unassembled WGS sequence"/>
</dbReference>